<dbReference type="OrthoDB" id="7065786at2"/>
<dbReference type="EMBL" id="JACHHR010000003">
    <property type="protein sequence ID" value="MBB5212002.1"/>
    <property type="molecule type" value="Genomic_DNA"/>
</dbReference>
<feature type="signal peptide" evidence="1">
    <location>
        <begin position="1"/>
        <end position="18"/>
    </location>
</feature>
<gene>
    <name evidence="3" type="ORF">GTQ55_12270</name>
    <name evidence="2" type="ORF">HNQ53_002227</name>
</gene>
<protein>
    <recommendedName>
        <fullName evidence="6">DUF2195 family protein</fullName>
    </recommendedName>
</protein>
<reference evidence="3 4" key="1">
    <citation type="submission" date="2020-01" db="EMBL/GenBank/DDBJ databases">
        <title>The possibility of degradation of plastic by Microbulbifer hydrolyticus IRE-31.</title>
        <authorList>
            <person name="Liu L."/>
        </authorList>
    </citation>
    <scope>NUCLEOTIDE SEQUENCE [LARGE SCALE GENOMIC DNA]</scope>
    <source>
        <strain evidence="3 4">IRE-31</strain>
    </source>
</reference>
<sequence length="103" mass="11394">MKFCVSIIVLMLSRVVFAETCTQTENQLNGLVGVDSASGNLVYGSLVSEKNQCGCNFVRFKEQNADTQKSLSVLMAAKLARSTVRVDFQDSEDCNSGWRVYLE</sequence>
<dbReference type="EMBL" id="CP047491">
    <property type="protein sequence ID" value="QHQ39685.1"/>
    <property type="molecule type" value="Genomic_DNA"/>
</dbReference>
<dbReference type="Proteomes" id="UP000464675">
    <property type="component" value="Chromosome"/>
</dbReference>
<evidence type="ECO:0000313" key="3">
    <source>
        <dbReference type="EMBL" id="QHQ39685.1"/>
    </source>
</evidence>
<evidence type="ECO:0000313" key="5">
    <source>
        <dbReference type="Proteomes" id="UP000563601"/>
    </source>
</evidence>
<evidence type="ECO:0000313" key="4">
    <source>
        <dbReference type="Proteomes" id="UP000464675"/>
    </source>
</evidence>
<evidence type="ECO:0008006" key="6">
    <source>
        <dbReference type="Google" id="ProtNLM"/>
    </source>
</evidence>
<evidence type="ECO:0000256" key="1">
    <source>
        <dbReference type="SAM" id="SignalP"/>
    </source>
</evidence>
<keyword evidence="4" id="KW-1185">Reference proteome</keyword>
<accession>A0A6P1TDC4</accession>
<dbReference type="Proteomes" id="UP000563601">
    <property type="component" value="Unassembled WGS sequence"/>
</dbReference>
<keyword evidence="1" id="KW-0732">Signal</keyword>
<reference evidence="2 5" key="2">
    <citation type="submission" date="2020-08" db="EMBL/GenBank/DDBJ databases">
        <title>Genomic Encyclopedia of Type Strains, Phase IV (KMG-IV): sequencing the most valuable type-strain genomes for metagenomic binning, comparative biology and taxonomic classification.</title>
        <authorList>
            <person name="Goeker M."/>
        </authorList>
    </citation>
    <scope>NUCLEOTIDE SEQUENCE [LARGE SCALE GENOMIC DNA]</scope>
    <source>
        <strain evidence="2 5">DSM 11525</strain>
    </source>
</reference>
<evidence type="ECO:0000313" key="2">
    <source>
        <dbReference type="EMBL" id="MBB5212002.1"/>
    </source>
</evidence>
<dbReference type="AlphaFoldDB" id="A0A6P1TDC4"/>
<dbReference type="RefSeq" id="WP_161859001.1">
    <property type="nucleotide sequence ID" value="NZ_CP047491.1"/>
</dbReference>
<organism evidence="2 5">
    <name type="scientific">Microbulbifer hydrolyticus</name>
    <dbReference type="NCBI Taxonomy" id="48074"/>
    <lineage>
        <taxon>Bacteria</taxon>
        <taxon>Pseudomonadati</taxon>
        <taxon>Pseudomonadota</taxon>
        <taxon>Gammaproteobacteria</taxon>
        <taxon>Cellvibrionales</taxon>
        <taxon>Microbulbiferaceae</taxon>
        <taxon>Microbulbifer</taxon>
    </lineage>
</organism>
<proteinExistence type="predicted"/>
<name>A0A6P1TDC4_9GAMM</name>
<feature type="chain" id="PRO_5044645676" description="DUF2195 family protein" evidence="1">
    <location>
        <begin position="19"/>
        <end position="103"/>
    </location>
</feature>